<evidence type="ECO:0000313" key="1">
    <source>
        <dbReference type="EMBL" id="HJC84628.1"/>
    </source>
</evidence>
<organism evidence="1 2">
    <name type="scientific">Candidatus Corynebacterium faecigallinarum</name>
    <dbReference type="NCBI Taxonomy" id="2838528"/>
    <lineage>
        <taxon>Bacteria</taxon>
        <taxon>Bacillati</taxon>
        <taxon>Actinomycetota</taxon>
        <taxon>Actinomycetes</taxon>
        <taxon>Mycobacteriales</taxon>
        <taxon>Corynebacteriaceae</taxon>
        <taxon>Corynebacterium</taxon>
    </lineage>
</organism>
<dbReference type="NCBIfam" id="NF003814">
    <property type="entry name" value="PRK05406.1-3"/>
    <property type="match status" value="1"/>
</dbReference>
<reference evidence="1" key="1">
    <citation type="journal article" date="2021" name="PeerJ">
        <title>Extensive microbial diversity within the chicken gut microbiome revealed by metagenomics and culture.</title>
        <authorList>
            <person name="Gilroy R."/>
            <person name="Ravi A."/>
            <person name="Getino M."/>
            <person name="Pursley I."/>
            <person name="Horton D.L."/>
            <person name="Alikhan N.F."/>
            <person name="Baker D."/>
            <person name="Gharbi K."/>
            <person name="Hall N."/>
            <person name="Watson M."/>
            <person name="Adriaenssens E.M."/>
            <person name="Foster-Nyarko E."/>
            <person name="Jarju S."/>
            <person name="Secka A."/>
            <person name="Antonio M."/>
            <person name="Oren A."/>
            <person name="Chaudhuri R.R."/>
            <person name="La Ragione R."/>
            <person name="Hildebrand F."/>
            <person name="Pallen M.J."/>
        </authorList>
    </citation>
    <scope>NUCLEOTIDE SEQUENCE</scope>
    <source>
        <strain evidence="1">ChiHjej13B12-4958</strain>
    </source>
</reference>
<evidence type="ECO:0000313" key="2">
    <source>
        <dbReference type="Proteomes" id="UP000823858"/>
    </source>
</evidence>
<dbReference type="PANTHER" id="PTHR30292">
    <property type="entry name" value="UNCHARACTERIZED PROTEIN YBGL-RELATED"/>
    <property type="match status" value="1"/>
</dbReference>
<dbReference type="InterPro" id="IPR005501">
    <property type="entry name" value="LamB/YcsF/PxpA-like"/>
</dbReference>
<dbReference type="Gene3D" id="3.20.20.370">
    <property type="entry name" value="Glycoside hydrolase/deacetylase"/>
    <property type="match status" value="1"/>
</dbReference>
<name>A0A9D2TPD9_9CORY</name>
<protein>
    <submittedName>
        <fullName evidence="1">LamB/YcsF family protein</fullName>
    </submittedName>
</protein>
<dbReference type="AlphaFoldDB" id="A0A9D2TPD9"/>
<gene>
    <name evidence="1" type="ORF">H9751_03595</name>
</gene>
<proteinExistence type="predicted"/>
<dbReference type="InterPro" id="IPR011330">
    <property type="entry name" value="Glyco_hydro/deAcase_b/a-brl"/>
</dbReference>
<accession>A0A9D2TPD9</accession>
<dbReference type="Proteomes" id="UP000823858">
    <property type="component" value="Unassembled WGS sequence"/>
</dbReference>
<reference evidence="1" key="2">
    <citation type="submission" date="2021-04" db="EMBL/GenBank/DDBJ databases">
        <authorList>
            <person name="Gilroy R."/>
        </authorList>
    </citation>
    <scope>NUCLEOTIDE SEQUENCE</scope>
    <source>
        <strain evidence="1">ChiHjej13B12-4958</strain>
    </source>
</reference>
<dbReference type="NCBIfam" id="NF003816">
    <property type="entry name" value="PRK05406.1-5"/>
    <property type="match status" value="1"/>
</dbReference>
<dbReference type="CDD" id="cd10787">
    <property type="entry name" value="LamB_YcsF_like"/>
    <property type="match status" value="1"/>
</dbReference>
<dbReference type="EMBL" id="DWVP01000005">
    <property type="protein sequence ID" value="HJC84628.1"/>
    <property type="molecule type" value="Genomic_DNA"/>
</dbReference>
<dbReference type="SUPFAM" id="SSF88713">
    <property type="entry name" value="Glycoside hydrolase/deacetylase"/>
    <property type="match status" value="1"/>
</dbReference>
<sequence length="252" mass="26562">MPVIDLNADLGETTNGIAVADDHAMIQLVTSANVATGFHAGEPHTIAATVRAAAERGVSVGAHIGYNDPANFGRTNMDIDSAQLADEVLYQIGALDALARRYGTRVTYVKPHGAMYNTIVHHTDQAHAIIDGIHAFSSDIAVMLLPGGVAVEVAETKGLRVIREAFADRNYNPDGTLVSRTQANAVVTDPEFVAARVRQVAETGSITAHDGSVVKVDAESVCVHGDSPDSVALTRSIVEALRADGIEIKSFL</sequence>
<comment type="caution">
    <text evidence="1">The sequence shown here is derived from an EMBL/GenBank/DDBJ whole genome shotgun (WGS) entry which is preliminary data.</text>
</comment>
<dbReference type="GO" id="GO:0005975">
    <property type="term" value="P:carbohydrate metabolic process"/>
    <property type="evidence" value="ECO:0007669"/>
    <property type="project" value="InterPro"/>
</dbReference>
<dbReference type="PANTHER" id="PTHR30292:SF0">
    <property type="entry name" value="5-OXOPROLINASE SUBUNIT A"/>
    <property type="match status" value="1"/>
</dbReference>
<dbReference type="Pfam" id="PF03746">
    <property type="entry name" value="LamB_YcsF"/>
    <property type="match status" value="1"/>
</dbReference>